<comment type="catalytic activity">
    <reaction evidence="8">
        <text>(sulfur carrier)-H + L-cysteine = (sulfur carrier)-SH + L-alanine</text>
        <dbReference type="Rhea" id="RHEA:43892"/>
        <dbReference type="Rhea" id="RHEA-COMP:14737"/>
        <dbReference type="Rhea" id="RHEA-COMP:14739"/>
        <dbReference type="ChEBI" id="CHEBI:29917"/>
        <dbReference type="ChEBI" id="CHEBI:35235"/>
        <dbReference type="ChEBI" id="CHEBI:57972"/>
        <dbReference type="ChEBI" id="CHEBI:64428"/>
        <dbReference type="EC" id="2.8.1.7"/>
    </reaction>
</comment>
<dbReference type="SUPFAM" id="SSF53383">
    <property type="entry name" value="PLP-dependent transferases"/>
    <property type="match status" value="1"/>
</dbReference>
<dbReference type="PANTHER" id="PTHR11601:SF34">
    <property type="entry name" value="CYSTEINE DESULFURASE"/>
    <property type="match status" value="1"/>
</dbReference>
<evidence type="ECO:0000256" key="1">
    <source>
        <dbReference type="ARBA" id="ARBA00001933"/>
    </source>
</evidence>
<evidence type="ECO:0000256" key="6">
    <source>
        <dbReference type="ARBA" id="ARBA00023004"/>
    </source>
</evidence>
<name>A0A951Q5M9_9NOST</name>
<dbReference type="GO" id="GO:0046872">
    <property type="term" value="F:metal ion binding"/>
    <property type="evidence" value="ECO:0007669"/>
    <property type="project" value="UniProtKB-KW"/>
</dbReference>
<evidence type="ECO:0000259" key="9">
    <source>
        <dbReference type="Pfam" id="PF00266"/>
    </source>
</evidence>
<evidence type="ECO:0000256" key="7">
    <source>
        <dbReference type="ARBA" id="ARBA00023014"/>
    </source>
</evidence>
<dbReference type="Gene3D" id="3.40.640.10">
    <property type="entry name" value="Type I PLP-dependent aspartate aminotransferase-like (Major domain)"/>
    <property type="match status" value="1"/>
</dbReference>
<keyword evidence="4" id="KW-0479">Metal-binding</keyword>
<keyword evidence="5" id="KW-0663">Pyridoxal phosphate</keyword>
<keyword evidence="3" id="KW-0808">Transferase</keyword>
<evidence type="ECO:0000256" key="8">
    <source>
        <dbReference type="ARBA" id="ARBA00050776"/>
    </source>
</evidence>
<dbReference type="InterPro" id="IPR015422">
    <property type="entry name" value="PyrdxlP-dep_Trfase_small"/>
</dbReference>
<evidence type="ECO:0000256" key="5">
    <source>
        <dbReference type="ARBA" id="ARBA00022898"/>
    </source>
</evidence>
<proteinExistence type="inferred from homology"/>
<dbReference type="PIRSF" id="PIRSF005572">
    <property type="entry name" value="NifS"/>
    <property type="match status" value="1"/>
</dbReference>
<dbReference type="Gene3D" id="1.10.260.50">
    <property type="match status" value="1"/>
</dbReference>
<feature type="domain" description="Aminotransferase class V" evidence="9">
    <location>
        <begin position="13"/>
        <end position="377"/>
    </location>
</feature>
<comment type="caution">
    <text evidence="10">The sequence shown here is derived from an EMBL/GenBank/DDBJ whole genome shotgun (WGS) entry which is preliminary data.</text>
</comment>
<accession>A0A951Q5M9</accession>
<sequence>MKSKIAPSNANYIYFDYHSTTPVDKRVAELMLYYMTTAFGNASSTDHAYGDEAKKAVLQASVNVAKLVGASSKEVIFTSGATESINLVIQGSIPIDNTAKIRPRIAVLPVEHRAVLDTCHTLAKKNLAEVIDLRIDSKGRLDLDSLDKVCASGISLLCVMAANNEIGNIYPIQEVGRIAKKYNISFLCDASQAVGKIPINFEEWGITYLAISAHKLYGPKGSGALVVRKGYQLNPILFGGGHQKGLRSGTLNVPGIVGLGEACRLRLLEMEEDEKAIADLRDKLQSLLLDKIPGLVINGDVSNRLSGNLHISIPDVPNTAIIARVRQKLAISTGAACSSGVEAPSHVLQAMNLSTKIIEGALRIGIGKFTNIEEIEQAAEILSLAVQQTRQVMYS</sequence>
<dbReference type="GO" id="GO:0051536">
    <property type="term" value="F:iron-sulfur cluster binding"/>
    <property type="evidence" value="ECO:0007669"/>
    <property type="project" value="UniProtKB-KW"/>
</dbReference>
<dbReference type="InterPro" id="IPR015424">
    <property type="entry name" value="PyrdxlP-dep_Trfase"/>
</dbReference>
<reference evidence="10" key="1">
    <citation type="submission" date="2021-05" db="EMBL/GenBank/DDBJ databases">
        <authorList>
            <person name="Pietrasiak N."/>
            <person name="Ward R."/>
            <person name="Stajich J.E."/>
            <person name="Kurbessoian T."/>
        </authorList>
    </citation>
    <scope>NUCLEOTIDE SEQUENCE</scope>
    <source>
        <strain evidence="10">JT2-VF2</strain>
    </source>
</reference>
<evidence type="ECO:0000313" key="10">
    <source>
        <dbReference type="EMBL" id="MBW4566200.1"/>
    </source>
</evidence>
<evidence type="ECO:0000313" key="11">
    <source>
        <dbReference type="Proteomes" id="UP000715781"/>
    </source>
</evidence>
<dbReference type="EMBL" id="JAHHHN010000065">
    <property type="protein sequence ID" value="MBW4566200.1"/>
    <property type="molecule type" value="Genomic_DNA"/>
</dbReference>
<dbReference type="Proteomes" id="UP000715781">
    <property type="component" value="Unassembled WGS sequence"/>
</dbReference>
<evidence type="ECO:0000256" key="2">
    <source>
        <dbReference type="ARBA" id="ARBA00006490"/>
    </source>
</evidence>
<dbReference type="Pfam" id="PF00266">
    <property type="entry name" value="Aminotran_5"/>
    <property type="match status" value="1"/>
</dbReference>
<dbReference type="PANTHER" id="PTHR11601">
    <property type="entry name" value="CYSTEINE DESULFURYLASE FAMILY MEMBER"/>
    <property type="match status" value="1"/>
</dbReference>
<comment type="cofactor">
    <cofactor evidence="1">
        <name>pyridoxal 5'-phosphate</name>
        <dbReference type="ChEBI" id="CHEBI:597326"/>
    </cofactor>
</comment>
<dbReference type="GO" id="GO:0031071">
    <property type="term" value="F:cysteine desulfurase activity"/>
    <property type="evidence" value="ECO:0007669"/>
    <property type="project" value="UniProtKB-EC"/>
</dbReference>
<keyword evidence="6" id="KW-0408">Iron</keyword>
<organism evidence="10 11">
    <name type="scientific">Mojavia pulchra JT2-VF2</name>
    <dbReference type="NCBI Taxonomy" id="287848"/>
    <lineage>
        <taxon>Bacteria</taxon>
        <taxon>Bacillati</taxon>
        <taxon>Cyanobacteriota</taxon>
        <taxon>Cyanophyceae</taxon>
        <taxon>Nostocales</taxon>
        <taxon>Nostocaceae</taxon>
    </lineage>
</organism>
<dbReference type="AlphaFoldDB" id="A0A951Q5M9"/>
<dbReference type="InterPro" id="IPR000192">
    <property type="entry name" value="Aminotrans_V_dom"/>
</dbReference>
<dbReference type="InterPro" id="IPR016454">
    <property type="entry name" value="Cysteine_dSase"/>
</dbReference>
<dbReference type="Gene3D" id="3.90.1150.10">
    <property type="entry name" value="Aspartate Aminotransferase, domain 1"/>
    <property type="match status" value="1"/>
</dbReference>
<evidence type="ECO:0000256" key="3">
    <source>
        <dbReference type="ARBA" id="ARBA00022679"/>
    </source>
</evidence>
<gene>
    <name evidence="10" type="ORF">KME32_35050</name>
</gene>
<comment type="similarity">
    <text evidence="2">Belongs to the class-V pyridoxal-phosphate-dependent aminotransferase family. NifS/IscS subfamily.</text>
</comment>
<evidence type="ECO:0000256" key="4">
    <source>
        <dbReference type="ARBA" id="ARBA00022723"/>
    </source>
</evidence>
<keyword evidence="7" id="KW-0411">Iron-sulfur</keyword>
<protein>
    <submittedName>
        <fullName evidence="10">Cysteine desulfurase</fullName>
    </submittedName>
</protein>
<dbReference type="InterPro" id="IPR015421">
    <property type="entry name" value="PyrdxlP-dep_Trfase_major"/>
</dbReference>
<reference evidence="10" key="2">
    <citation type="journal article" date="2022" name="Microbiol. Resour. Announc.">
        <title>Metagenome Sequencing to Explore Phylogenomics of Terrestrial Cyanobacteria.</title>
        <authorList>
            <person name="Ward R.D."/>
            <person name="Stajich J.E."/>
            <person name="Johansen J.R."/>
            <person name="Huntemann M."/>
            <person name="Clum A."/>
            <person name="Foster B."/>
            <person name="Foster B."/>
            <person name="Roux S."/>
            <person name="Palaniappan K."/>
            <person name="Varghese N."/>
            <person name="Mukherjee S."/>
            <person name="Reddy T.B.K."/>
            <person name="Daum C."/>
            <person name="Copeland A."/>
            <person name="Chen I.A."/>
            <person name="Ivanova N.N."/>
            <person name="Kyrpides N.C."/>
            <person name="Shapiro N."/>
            <person name="Eloe-Fadrosh E.A."/>
            <person name="Pietrasiak N."/>
        </authorList>
    </citation>
    <scope>NUCLEOTIDE SEQUENCE</scope>
    <source>
        <strain evidence="10">JT2-VF2</strain>
    </source>
</reference>